<evidence type="ECO:0000256" key="1">
    <source>
        <dbReference type="ARBA" id="ARBA00006227"/>
    </source>
</evidence>
<name>A0A2H0DYT7_9BACT</name>
<proteinExistence type="inferred from homology"/>
<keyword evidence="2 5" id="KW-0689">Ribosomal protein</keyword>
<comment type="caution">
    <text evidence="5">The sequence shown here is derived from an EMBL/GenBank/DDBJ whole genome shotgun (WGS) entry which is preliminary data.</text>
</comment>
<dbReference type="SUPFAM" id="SSF52161">
    <property type="entry name" value="Ribosomal protein L13"/>
    <property type="match status" value="1"/>
</dbReference>
<dbReference type="CDD" id="cd00392">
    <property type="entry name" value="Ribosomal_L13"/>
    <property type="match status" value="1"/>
</dbReference>
<dbReference type="PANTHER" id="PTHR11545">
    <property type="entry name" value="RIBOSOMAL PROTEIN L13"/>
    <property type="match status" value="1"/>
</dbReference>
<dbReference type="InterPro" id="IPR005823">
    <property type="entry name" value="Ribosomal_uL13_bac-type"/>
</dbReference>
<organism evidence="5 6">
    <name type="scientific">Candidatus Campbellbacteria bacterium CG22_combo_CG10-13_8_21_14_all_43_18</name>
    <dbReference type="NCBI Taxonomy" id="1974530"/>
    <lineage>
        <taxon>Bacteria</taxon>
        <taxon>Candidatus Campbelliibacteriota</taxon>
    </lineage>
</organism>
<evidence type="ECO:0000256" key="4">
    <source>
        <dbReference type="ARBA" id="ARBA00035499"/>
    </source>
</evidence>
<dbReference type="PANTHER" id="PTHR11545:SF2">
    <property type="entry name" value="LARGE RIBOSOMAL SUBUNIT PROTEIN UL13M"/>
    <property type="match status" value="1"/>
</dbReference>
<sequence length="121" mass="13610">METKNIPKEYRFDASGRKPGRLSGEIAVILMGKDSPDFARNKIAERKIIVSNASKMDISQKKRSSPKYKSFSGYPSGLKIRTAEEVAKKHGYGEILRKAVKGMLPKNKLQDKILKNLEISE</sequence>
<keyword evidence="3" id="KW-0687">Ribonucleoprotein</keyword>
<accession>A0A2H0DYT7</accession>
<reference evidence="5 6" key="1">
    <citation type="submission" date="2017-09" db="EMBL/GenBank/DDBJ databases">
        <title>Depth-based differentiation of microbial function through sediment-hosted aquifers and enrichment of novel symbionts in the deep terrestrial subsurface.</title>
        <authorList>
            <person name="Probst A.J."/>
            <person name="Ladd B."/>
            <person name="Jarett J.K."/>
            <person name="Geller-Mcgrath D.E."/>
            <person name="Sieber C.M."/>
            <person name="Emerson J.B."/>
            <person name="Anantharaman K."/>
            <person name="Thomas B.C."/>
            <person name="Malmstrom R."/>
            <person name="Stieglmeier M."/>
            <person name="Klingl A."/>
            <person name="Woyke T."/>
            <person name="Ryan C.M."/>
            <person name="Banfield J.F."/>
        </authorList>
    </citation>
    <scope>NUCLEOTIDE SEQUENCE [LARGE SCALE GENOMIC DNA]</scope>
    <source>
        <strain evidence="5">CG22_combo_CG10-13_8_21_14_all_43_18</strain>
    </source>
</reference>
<comment type="similarity">
    <text evidence="1">Belongs to the universal ribosomal protein uL13 family.</text>
</comment>
<gene>
    <name evidence="5" type="ORF">COW82_00445</name>
</gene>
<dbReference type="PIRSF" id="PIRSF002181">
    <property type="entry name" value="Ribosomal_L13"/>
    <property type="match status" value="1"/>
</dbReference>
<dbReference type="Pfam" id="PF00572">
    <property type="entry name" value="Ribosomal_L13"/>
    <property type="match status" value="1"/>
</dbReference>
<dbReference type="GO" id="GO:0003735">
    <property type="term" value="F:structural constituent of ribosome"/>
    <property type="evidence" value="ECO:0007669"/>
    <property type="project" value="InterPro"/>
</dbReference>
<dbReference type="InterPro" id="IPR005822">
    <property type="entry name" value="Ribosomal_uL13"/>
</dbReference>
<dbReference type="GO" id="GO:0017148">
    <property type="term" value="P:negative regulation of translation"/>
    <property type="evidence" value="ECO:0007669"/>
    <property type="project" value="TreeGrafter"/>
</dbReference>
<evidence type="ECO:0000313" key="6">
    <source>
        <dbReference type="Proteomes" id="UP000231276"/>
    </source>
</evidence>
<dbReference type="InterPro" id="IPR036899">
    <property type="entry name" value="Ribosomal_uL13_sf"/>
</dbReference>
<evidence type="ECO:0000313" key="5">
    <source>
        <dbReference type="EMBL" id="PIP86750.1"/>
    </source>
</evidence>
<dbReference type="Gene3D" id="3.90.1180.10">
    <property type="entry name" value="Ribosomal protein L13"/>
    <property type="match status" value="1"/>
</dbReference>
<dbReference type="EMBL" id="PCTS01000006">
    <property type="protein sequence ID" value="PIP86750.1"/>
    <property type="molecule type" value="Genomic_DNA"/>
</dbReference>
<evidence type="ECO:0000256" key="3">
    <source>
        <dbReference type="ARBA" id="ARBA00023274"/>
    </source>
</evidence>
<dbReference type="GO" id="GO:0006412">
    <property type="term" value="P:translation"/>
    <property type="evidence" value="ECO:0007669"/>
    <property type="project" value="InterPro"/>
</dbReference>
<protein>
    <recommendedName>
        <fullName evidence="4">50S ribosomal protein L13</fullName>
    </recommendedName>
</protein>
<evidence type="ECO:0000256" key="2">
    <source>
        <dbReference type="ARBA" id="ARBA00022980"/>
    </source>
</evidence>
<dbReference type="GO" id="GO:1990904">
    <property type="term" value="C:ribonucleoprotein complex"/>
    <property type="evidence" value="ECO:0007669"/>
    <property type="project" value="UniProtKB-KW"/>
</dbReference>
<dbReference type="AlphaFoldDB" id="A0A2H0DYT7"/>
<dbReference type="GO" id="GO:0003729">
    <property type="term" value="F:mRNA binding"/>
    <property type="evidence" value="ECO:0007669"/>
    <property type="project" value="TreeGrafter"/>
</dbReference>
<dbReference type="GO" id="GO:0005840">
    <property type="term" value="C:ribosome"/>
    <property type="evidence" value="ECO:0007669"/>
    <property type="project" value="UniProtKB-KW"/>
</dbReference>
<dbReference type="Proteomes" id="UP000231276">
    <property type="component" value="Unassembled WGS sequence"/>
</dbReference>